<dbReference type="Gene3D" id="3.40.50.300">
    <property type="entry name" value="P-loop containing nucleotide triphosphate hydrolases"/>
    <property type="match status" value="1"/>
</dbReference>
<dbReference type="SMART" id="SM00487">
    <property type="entry name" value="DEXDc"/>
    <property type="match status" value="1"/>
</dbReference>
<dbReference type="PROSITE" id="PS51194">
    <property type="entry name" value="HELICASE_CTER"/>
    <property type="match status" value="1"/>
</dbReference>
<comment type="caution">
    <text evidence="5">The sequence shown here is derived from an EMBL/GenBank/DDBJ whole genome shotgun (WGS) entry which is preliminary data.</text>
</comment>
<sequence>MGDDVDLVAAKRKVGGVARQVLGHVRALVELVDRATAAPAALEQAVRRRVDELLNEQATSNLRQLPAGRLRDVVRKGVRFGELEKRFRTVADVAAVPPSVLQTVPGIGASSAEEIHKASRQLAAQVRGEAAVRFDPDQPGRGETSLLALLIAWRDTQSAVAALHASAVNVRPHLHRLAAAAEPTGSRAKMFFSGKAARTAALTALAHLEQLLDSDSAADLHQRATAVLHVAQYGNRPAPEVWREYERDAARINALLATVPGAVRATDEEAAHGYAPAELVKRIQAVPLNTDRLKTTLRGYQVFGAQYAILQERSIIGDEMGLGKTIQALATAAHLAANGRTRFLVVCPASVLVNWINEIGKHTTLTAHALHGAEREGATRVWLSRGGIAVTTFGTVAKLPVPRDHGIQLVIVDEAHYVKNKESQRSQAVAALVTGAERALFLTGTPMENRVEEFRSLVEHLRPGLASSLDRFGRMARAASFRRAVAPVYLRRNQEDVLQELPECLEMEDWVQFSDADERAYRVAVESRNFMAMRQAAYATPNHRDSAKMVRMLEIIEESKANGWKVIVFSYFRGVLDAVQRALACDTAGVLTGSVAAGKRQQMVDDFSRLDGHAVLLSQIEAGGVGLNVQAASVVIIAEPQWKPSTETQAIARAHRMGQTRKVRVHRLLAKDSVDERMREIIEAKQQLFEEYARKSAAKEADARATDRSLHQPVDVARDEAVPAEQRIIASERQRLGLDSSVR</sequence>
<dbReference type="InterPro" id="IPR000330">
    <property type="entry name" value="SNF2_N"/>
</dbReference>
<dbReference type="InterPro" id="IPR049730">
    <property type="entry name" value="SNF2/RAD54-like_C"/>
</dbReference>
<dbReference type="InterPro" id="IPR027417">
    <property type="entry name" value="P-loop_NTPase"/>
</dbReference>
<evidence type="ECO:0000256" key="2">
    <source>
        <dbReference type="SAM" id="MobiDB-lite"/>
    </source>
</evidence>
<dbReference type="InterPro" id="IPR038718">
    <property type="entry name" value="SNF2-like_sf"/>
</dbReference>
<dbReference type="Gene3D" id="3.40.50.10810">
    <property type="entry name" value="Tandem AAA-ATPase domain"/>
    <property type="match status" value="1"/>
</dbReference>
<evidence type="ECO:0000259" key="4">
    <source>
        <dbReference type="PROSITE" id="PS51194"/>
    </source>
</evidence>
<organism evidence="5 6">
    <name type="scientific">Kutzneria viridogrisea</name>
    <dbReference type="NCBI Taxonomy" id="47990"/>
    <lineage>
        <taxon>Bacteria</taxon>
        <taxon>Bacillati</taxon>
        <taxon>Actinomycetota</taxon>
        <taxon>Actinomycetes</taxon>
        <taxon>Pseudonocardiales</taxon>
        <taxon>Pseudonocardiaceae</taxon>
        <taxon>Kutzneria</taxon>
    </lineage>
</organism>
<protein>
    <submittedName>
        <fullName evidence="5">Superfamily II DNA or RNA helicase</fullName>
    </submittedName>
</protein>
<evidence type="ECO:0000256" key="1">
    <source>
        <dbReference type="ARBA" id="ARBA00022801"/>
    </source>
</evidence>
<feature type="compositionally biased region" description="Basic and acidic residues" evidence="2">
    <location>
        <begin position="700"/>
        <end position="721"/>
    </location>
</feature>
<dbReference type="Pfam" id="PF00176">
    <property type="entry name" value="SNF2-rel_dom"/>
    <property type="match status" value="1"/>
</dbReference>
<keyword evidence="5" id="KW-0347">Helicase</keyword>
<gene>
    <name evidence="5" type="ORF">BC739_007437</name>
</gene>
<dbReference type="SUPFAM" id="SSF52540">
    <property type="entry name" value="P-loop containing nucleoside triphosphate hydrolases"/>
    <property type="match status" value="2"/>
</dbReference>
<dbReference type="PROSITE" id="PS51192">
    <property type="entry name" value="HELICASE_ATP_BIND_1"/>
    <property type="match status" value="1"/>
</dbReference>
<proteinExistence type="predicted"/>
<dbReference type="PANTHER" id="PTHR10799">
    <property type="entry name" value="SNF2/RAD54 HELICASE FAMILY"/>
    <property type="match status" value="1"/>
</dbReference>
<reference evidence="5 6" key="1">
    <citation type="submission" date="2020-08" db="EMBL/GenBank/DDBJ databases">
        <title>Genomic Encyclopedia of Archaeal and Bacterial Type Strains, Phase II (KMG-II): from individual species to whole genera.</title>
        <authorList>
            <person name="Goeker M."/>
        </authorList>
    </citation>
    <scope>NUCLEOTIDE SEQUENCE [LARGE SCALE GENOMIC DNA]</scope>
    <source>
        <strain evidence="5 6">DSM 43850</strain>
    </source>
</reference>
<dbReference type="InterPro" id="IPR014001">
    <property type="entry name" value="Helicase_ATP-bd"/>
</dbReference>
<dbReference type="InterPro" id="IPR001650">
    <property type="entry name" value="Helicase_C-like"/>
</dbReference>
<feature type="region of interest" description="Disordered" evidence="2">
    <location>
        <begin position="700"/>
        <end position="723"/>
    </location>
</feature>
<evidence type="ECO:0000313" key="5">
    <source>
        <dbReference type="EMBL" id="MBA8930204.1"/>
    </source>
</evidence>
<dbReference type="SMART" id="SM00490">
    <property type="entry name" value="HELICc"/>
    <property type="match status" value="1"/>
</dbReference>
<name>A0ABR6BUH6_9PSEU</name>
<dbReference type="EMBL" id="JACJID010000006">
    <property type="protein sequence ID" value="MBA8930204.1"/>
    <property type="molecule type" value="Genomic_DNA"/>
</dbReference>
<dbReference type="Proteomes" id="UP000517916">
    <property type="component" value="Unassembled WGS sequence"/>
</dbReference>
<feature type="domain" description="Helicase C-terminal" evidence="4">
    <location>
        <begin position="548"/>
        <end position="700"/>
    </location>
</feature>
<evidence type="ECO:0000313" key="6">
    <source>
        <dbReference type="Proteomes" id="UP000517916"/>
    </source>
</evidence>
<dbReference type="RefSeq" id="WP_182839746.1">
    <property type="nucleotide sequence ID" value="NZ_BAAABQ010000034.1"/>
</dbReference>
<keyword evidence="1" id="KW-0378">Hydrolase</keyword>
<evidence type="ECO:0000259" key="3">
    <source>
        <dbReference type="PROSITE" id="PS51192"/>
    </source>
</evidence>
<keyword evidence="5" id="KW-0547">Nucleotide-binding</keyword>
<dbReference type="Pfam" id="PF00271">
    <property type="entry name" value="Helicase_C"/>
    <property type="match status" value="1"/>
</dbReference>
<keyword evidence="5" id="KW-0067">ATP-binding</keyword>
<dbReference type="CDD" id="cd17919">
    <property type="entry name" value="DEXHc_Snf"/>
    <property type="match status" value="1"/>
</dbReference>
<accession>A0ABR6BUH6</accession>
<keyword evidence="6" id="KW-1185">Reference proteome</keyword>
<dbReference type="CDD" id="cd18793">
    <property type="entry name" value="SF2_C_SNF"/>
    <property type="match status" value="1"/>
</dbReference>
<dbReference type="GO" id="GO:0004386">
    <property type="term" value="F:helicase activity"/>
    <property type="evidence" value="ECO:0007669"/>
    <property type="project" value="UniProtKB-KW"/>
</dbReference>
<feature type="domain" description="Helicase ATP-binding" evidence="3">
    <location>
        <begin position="305"/>
        <end position="464"/>
    </location>
</feature>